<evidence type="ECO:0000256" key="1">
    <source>
        <dbReference type="SAM" id="Phobius"/>
    </source>
</evidence>
<dbReference type="PANTHER" id="PTHR46586:SF3">
    <property type="entry name" value="ANKYRIN REPEAT-CONTAINING PROTEIN"/>
    <property type="match status" value="1"/>
</dbReference>
<dbReference type="OrthoDB" id="539213at2759"/>
<accession>K8ETJ0</accession>
<proteinExistence type="predicted"/>
<dbReference type="Gene3D" id="1.25.40.20">
    <property type="entry name" value="Ankyrin repeat-containing domain"/>
    <property type="match status" value="1"/>
</dbReference>
<name>K8ETJ0_9CHLO</name>
<evidence type="ECO:0000313" key="3">
    <source>
        <dbReference type="Proteomes" id="UP000198341"/>
    </source>
</evidence>
<keyword evidence="3" id="KW-1185">Reference proteome</keyword>
<keyword evidence="1" id="KW-0812">Transmembrane</keyword>
<feature type="transmembrane region" description="Helical" evidence="1">
    <location>
        <begin position="21"/>
        <end position="37"/>
    </location>
</feature>
<dbReference type="GeneID" id="19016571"/>
<dbReference type="AlphaFoldDB" id="K8ETJ0"/>
<dbReference type="SUPFAM" id="SSF140860">
    <property type="entry name" value="Pseudo ankyrin repeat-like"/>
    <property type="match status" value="1"/>
</dbReference>
<evidence type="ECO:0000313" key="2">
    <source>
        <dbReference type="EMBL" id="CCO15785.1"/>
    </source>
</evidence>
<keyword evidence="1" id="KW-1133">Transmembrane helix</keyword>
<organism evidence="2 3">
    <name type="scientific">Bathycoccus prasinos</name>
    <dbReference type="NCBI Taxonomy" id="41875"/>
    <lineage>
        <taxon>Eukaryota</taxon>
        <taxon>Viridiplantae</taxon>
        <taxon>Chlorophyta</taxon>
        <taxon>Mamiellophyceae</taxon>
        <taxon>Mamiellales</taxon>
        <taxon>Bathycoccaceae</taxon>
        <taxon>Bathycoccus</taxon>
    </lineage>
</organism>
<reference evidence="2 3" key="1">
    <citation type="submission" date="2011-10" db="EMBL/GenBank/DDBJ databases">
        <authorList>
            <person name="Genoscope - CEA"/>
        </authorList>
    </citation>
    <scope>NUCLEOTIDE SEQUENCE [LARGE SCALE GENOMIC DNA]</scope>
    <source>
        <strain evidence="2 3">RCC 1105</strain>
    </source>
</reference>
<dbReference type="EMBL" id="FO082276">
    <property type="protein sequence ID" value="CCO15785.1"/>
    <property type="molecule type" value="Genomic_DNA"/>
</dbReference>
<dbReference type="RefSeq" id="XP_007514348.1">
    <property type="nucleotide sequence ID" value="XM_007514286.1"/>
</dbReference>
<dbReference type="Proteomes" id="UP000198341">
    <property type="component" value="Chromosome 3"/>
</dbReference>
<protein>
    <submittedName>
        <fullName evidence="2">Uncharacterized protein</fullName>
    </submittedName>
</protein>
<dbReference type="InterPro" id="IPR052050">
    <property type="entry name" value="SecEffector_AnkRepeat"/>
</dbReference>
<dbReference type="PANTHER" id="PTHR46586">
    <property type="entry name" value="ANKYRIN REPEAT-CONTAINING PROTEIN"/>
    <property type="match status" value="1"/>
</dbReference>
<dbReference type="InterPro" id="IPR036770">
    <property type="entry name" value="Ankyrin_rpt-contain_sf"/>
</dbReference>
<gene>
    <name evidence="2" type="ORF">Bathy03g00330</name>
</gene>
<sequence>MGEKQQSQSTVIAKLQTEKDILLFSFFALLFVLWAVLKNNNNNNNKERKEVKIIRVQKPKTRSGTMMERGASTLTQVFTHQSDVFRAHLLPKLNDVDVKFLNLVSRETKEAIHRARRKTKKKSRISDFTSISTLRYAMDRISKYDCNAPSEQYVCSEVAATGRLDILKWLVGAKRLSLDERTLEQAAERGHLECLVYARKERGCRWTEPHEGEYFCESCGEWHEDEDFEPSDRPIELAALNGHIECVRFCHEEECPYQDEQLAINTVLSQNIDLLEYVHETMEVELFCGWQSIVEEAAEIGFLEGLKYLKEHSESEWEDVDQEVACTLAAANGHLQCLKYLHENEFAWDANVCNSAYKNGHMECFEFTRSKGCAFDESLLRGTF</sequence>
<keyword evidence="1" id="KW-0472">Membrane</keyword>
<dbReference type="KEGG" id="bpg:Bathy03g00330"/>